<proteinExistence type="predicted"/>
<dbReference type="EMBL" id="JABGBN010000001">
    <property type="protein sequence ID" value="NOL51031.1"/>
    <property type="molecule type" value="Genomic_DNA"/>
</dbReference>
<comment type="caution">
    <text evidence="2">The sequence shown here is derived from an EMBL/GenBank/DDBJ whole genome shotgun (WGS) entry which is preliminary data.</text>
</comment>
<dbReference type="AlphaFoldDB" id="A0A849P309"/>
<dbReference type="Pfam" id="PF09791">
    <property type="entry name" value="Oxidored-like"/>
    <property type="match status" value="1"/>
</dbReference>
<dbReference type="Proteomes" id="UP000537862">
    <property type="component" value="Unassembled WGS sequence"/>
</dbReference>
<dbReference type="InterPro" id="IPR019180">
    <property type="entry name" value="Oxidoreductase-like_N"/>
</dbReference>
<sequence>MTEELQPPKYPESWECCGSDCGDACVYTIYAREKEEYDRQVKLLKNLFDGDTDNASD</sequence>
<keyword evidence="3" id="KW-1185">Reference proteome</keyword>
<accession>A0A849P309</accession>
<evidence type="ECO:0000313" key="2">
    <source>
        <dbReference type="EMBL" id="NOL51031.1"/>
    </source>
</evidence>
<gene>
    <name evidence="2" type="ORF">HKX39_02400</name>
</gene>
<organism evidence="2 3">
    <name type="scientific">Pelistega suis</name>
    <dbReference type="NCBI Taxonomy" id="1631957"/>
    <lineage>
        <taxon>Bacteria</taxon>
        <taxon>Pseudomonadati</taxon>
        <taxon>Pseudomonadota</taxon>
        <taxon>Betaproteobacteria</taxon>
        <taxon>Burkholderiales</taxon>
        <taxon>Alcaligenaceae</taxon>
        <taxon>Pelistega</taxon>
    </lineage>
</organism>
<feature type="domain" description="Oxidoreductase-like" evidence="1">
    <location>
        <begin position="7"/>
        <end position="44"/>
    </location>
</feature>
<evidence type="ECO:0000313" key="3">
    <source>
        <dbReference type="Proteomes" id="UP000537862"/>
    </source>
</evidence>
<evidence type="ECO:0000259" key="1">
    <source>
        <dbReference type="Pfam" id="PF09791"/>
    </source>
</evidence>
<protein>
    <recommendedName>
        <fullName evidence="1">Oxidoreductase-like domain-containing protein</fullName>
    </recommendedName>
</protein>
<reference evidence="2 3" key="1">
    <citation type="submission" date="2020-05" db="EMBL/GenBank/DDBJ databases">
        <authorList>
            <person name="Niu N."/>
        </authorList>
    </citation>
    <scope>NUCLEOTIDE SEQUENCE [LARGE SCALE GENOMIC DNA]</scope>
    <source>
        <strain evidence="2 3">3340-03</strain>
    </source>
</reference>
<name>A0A849P309_9BURK</name>